<dbReference type="InterPro" id="IPR036388">
    <property type="entry name" value="WH-like_DNA-bd_sf"/>
</dbReference>
<dbReference type="RefSeq" id="WP_098468545.1">
    <property type="nucleotide sequence ID" value="NZ_PDJD01000001.1"/>
</dbReference>
<name>A0A2A9CZ69_9MICO</name>
<dbReference type="Pfam" id="PF00392">
    <property type="entry name" value="GntR"/>
    <property type="match status" value="1"/>
</dbReference>
<keyword evidence="3" id="KW-0804">Transcription</keyword>
<keyword evidence="2 5" id="KW-0238">DNA-binding</keyword>
<protein>
    <submittedName>
        <fullName evidence="5">DNA-binding transcriptional regulator YhcF (GntR family)</fullName>
    </submittedName>
</protein>
<feature type="domain" description="HTH gntR-type" evidence="4">
    <location>
        <begin position="11"/>
        <end position="79"/>
    </location>
</feature>
<sequence length="122" mass="12734">MLIRLDSSLGTPLYEQLATAVRSGVAAGQIAAGEKLPPARELATTLGVNVHTVLRGYAILREEGLLEVRRGRGAVVTAGAEGATSADRAAFRDAVATVHLTARRLGLTADDLAATIRKGYQP</sequence>
<evidence type="ECO:0000313" key="5">
    <source>
        <dbReference type="EMBL" id="PFG19421.1"/>
    </source>
</evidence>
<evidence type="ECO:0000256" key="1">
    <source>
        <dbReference type="ARBA" id="ARBA00023015"/>
    </source>
</evidence>
<dbReference type="InterPro" id="IPR036390">
    <property type="entry name" value="WH_DNA-bd_sf"/>
</dbReference>
<dbReference type="PANTHER" id="PTHR38445:SF7">
    <property type="entry name" value="GNTR-FAMILY TRANSCRIPTIONAL REGULATOR"/>
    <property type="match status" value="1"/>
</dbReference>
<proteinExistence type="predicted"/>
<dbReference type="OrthoDB" id="3192286at2"/>
<keyword evidence="1" id="KW-0805">Transcription regulation</keyword>
<keyword evidence="6" id="KW-1185">Reference proteome</keyword>
<dbReference type="GO" id="GO:0003677">
    <property type="term" value="F:DNA binding"/>
    <property type="evidence" value="ECO:0007669"/>
    <property type="project" value="UniProtKB-KW"/>
</dbReference>
<evidence type="ECO:0000313" key="6">
    <source>
        <dbReference type="Proteomes" id="UP000224915"/>
    </source>
</evidence>
<evidence type="ECO:0000256" key="3">
    <source>
        <dbReference type="ARBA" id="ARBA00023163"/>
    </source>
</evidence>
<dbReference type="GO" id="GO:0003700">
    <property type="term" value="F:DNA-binding transcription factor activity"/>
    <property type="evidence" value="ECO:0007669"/>
    <property type="project" value="InterPro"/>
</dbReference>
<evidence type="ECO:0000259" key="4">
    <source>
        <dbReference type="PROSITE" id="PS50949"/>
    </source>
</evidence>
<dbReference type="CDD" id="cd07377">
    <property type="entry name" value="WHTH_GntR"/>
    <property type="match status" value="1"/>
</dbReference>
<reference evidence="5 6" key="1">
    <citation type="submission" date="2017-10" db="EMBL/GenBank/DDBJ databases">
        <title>Sequencing the genomes of 1000 actinobacteria strains.</title>
        <authorList>
            <person name="Klenk H.-P."/>
        </authorList>
    </citation>
    <scope>NUCLEOTIDE SEQUENCE [LARGE SCALE GENOMIC DNA]</scope>
    <source>
        <strain evidence="5 6">DSM 21801</strain>
    </source>
</reference>
<comment type="caution">
    <text evidence="5">The sequence shown here is derived from an EMBL/GenBank/DDBJ whole genome shotgun (WGS) entry which is preliminary data.</text>
</comment>
<organism evidence="5 6">
    <name type="scientific">Serinibacter salmoneus</name>
    <dbReference type="NCBI Taxonomy" id="556530"/>
    <lineage>
        <taxon>Bacteria</taxon>
        <taxon>Bacillati</taxon>
        <taxon>Actinomycetota</taxon>
        <taxon>Actinomycetes</taxon>
        <taxon>Micrococcales</taxon>
        <taxon>Beutenbergiaceae</taxon>
        <taxon>Serinibacter</taxon>
    </lineage>
</organism>
<dbReference type="SMART" id="SM00345">
    <property type="entry name" value="HTH_GNTR"/>
    <property type="match status" value="1"/>
</dbReference>
<dbReference type="EMBL" id="PDJD01000001">
    <property type="protein sequence ID" value="PFG19421.1"/>
    <property type="molecule type" value="Genomic_DNA"/>
</dbReference>
<dbReference type="Proteomes" id="UP000224915">
    <property type="component" value="Unassembled WGS sequence"/>
</dbReference>
<evidence type="ECO:0000256" key="2">
    <source>
        <dbReference type="ARBA" id="ARBA00023125"/>
    </source>
</evidence>
<dbReference type="SUPFAM" id="SSF46785">
    <property type="entry name" value="Winged helix' DNA-binding domain"/>
    <property type="match status" value="1"/>
</dbReference>
<accession>A0A2A9CZ69</accession>
<dbReference type="PROSITE" id="PS50949">
    <property type="entry name" value="HTH_GNTR"/>
    <property type="match status" value="1"/>
</dbReference>
<dbReference type="PANTHER" id="PTHR38445">
    <property type="entry name" value="HTH-TYPE TRANSCRIPTIONAL REPRESSOR YTRA"/>
    <property type="match status" value="1"/>
</dbReference>
<dbReference type="InterPro" id="IPR000524">
    <property type="entry name" value="Tscrpt_reg_HTH_GntR"/>
</dbReference>
<dbReference type="AlphaFoldDB" id="A0A2A9CZ69"/>
<gene>
    <name evidence="5" type="ORF">ATL40_0981</name>
</gene>
<dbReference type="Gene3D" id="1.10.10.10">
    <property type="entry name" value="Winged helix-like DNA-binding domain superfamily/Winged helix DNA-binding domain"/>
    <property type="match status" value="1"/>
</dbReference>